<dbReference type="EMBL" id="JBEGDP010000011">
    <property type="protein sequence ID" value="MEQ7847830.1"/>
    <property type="molecule type" value="Genomic_DNA"/>
</dbReference>
<gene>
    <name evidence="4" type="ORF">V6R90_11120</name>
</gene>
<evidence type="ECO:0000313" key="5">
    <source>
        <dbReference type="Proteomes" id="UP001482520"/>
    </source>
</evidence>
<name>A0ABV1NZ72_9ACTN</name>
<keyword evidence="2" id="KW-1133">Transmembrane helix</keyword>
<accession>A0ABV1NZ72</accession>
<feature type="compositionally biased region" description="Low complexity" evidence="1">
    <location>
        <begin position="820"/>
        <end position="834"/>
    </location>
</feature>
<evidence type="ECO:0000313" key="4">
    <source>
        <dbReference type="EMBL" id="MEQ7847830.1"/>
    </source>
</evidence>
<evidence type="ECO:0000256" key="3">
    <source>
        <dbReference type="SAM" id="SignalP"/>
    </source>
</evidence>
<evidence type="ECO:0000256" key="2">
    <source>
        <dbReference type="SAM" id="Phobius"/>
    </source>
</evidence>
<keyword evidence="5" id="KW-1185">Reference proteome</keyword>
<feature type="chain" id="PRO_5045924436" evidence="3">
    <location>
        <begin position="22"/>
        <end position="843"/>
    </location>
</feature>
<proteinExistence type="predicted"/>
<protein>
    <submittedName>
        <fullName evidence="4">DUF6049 family protein</fullName>
    </submittedName>
</protein>
<evidence type="ECO:0000256" key="1">
    <source>
        <dbReference type="SAM" id="MobiDB-lite"/>
    </source>
</evidence>
<dbReference type="InterPro" id="IPR046112">
    <property type="entry name" value="DUF6049"/>
</dbReference>
<feature type="signal peptide" evidence="3">
    <location>
        <begin position="1"/>
        <end position="21"/>
    </location>
</feature>
<keyword evidence="2" id="KW-0812">Transmembrane</keyword>
<keyword evidence="2" id="KW-0472">Membrane</keyword>
<comment type="caution">
    <text evidence="4">The sequence shown here is derived from an EMBL/GenBank/DDBJ whole genome shotgun (WGS) entry which is preliminary data.</text>
</comment>
<organism evidence="4 5">
    <name type="scientific">Nocardioides kribbensis</name>
    <dbReference type="NCBI Taxonomy" id="305517"/>
    <lineage>
        <taxon>Bacteria</taxon>
        <taxon>Bacillati</taxon>
        <taxon>Actinomycetota</taxon>
        <taxon>Actinomycetes</taxon>
        <taxon>Propionibacteriales</taxon>
        <taxon>Nocardioidaceae</taxon>
        <taxon>Nocardioides</taxon>
    </lineage>
</organism>
<feature type="transmembrane region" description="Helical" evidence="2">
    <location>
        <begin position="770"/>
        <end position="791"/>
    </location>
</feature>
<dbReference type="Pfam" id="PF19516">
    <property type="entry name" value="DUF6049"/>
    <property type="match status" value="2"/>
</dbReference>
<dbReference type="Proteomes" id="UP001482520">
    <property type="component" value="Unassembled WGS sequence"/>
</dbReference>
<feature type="compositionally biased region" description="Low complexity" evidence="1">
    <location>
        <begin position="327"/>
        <end position="336"/>
    </location>
</feature>
<feature type="region of interest" description="Disordered" evidence="1">
    <location>
        <begin position="284"/>
        <end position="370"/>
    </location>
</feature>
<keyword evidence="3" id="KW-0732">Signal</keyword>
<feature type="region of interest" description="Disordered" evidence="1">
    <location>
        <begin position="798"/>
        <end position="843"/>
    </location>
</feature>
<dbReference type="RefSeq" id="WP_349804716.1">
    <property type="nucleotide sequence ID" value="NZ_JBEGDP010000011.1"/>
</dbReference>
<sequence>MSRPSSLLPALAAVVAVAGGAAGLGPGAAPAVASAPTSLSAAPQPATVQPGSVLRPATGPLPRRAEEEPVEPLSVTIESMTPSVVPESGPVRVTGTVTNLDDTAWSAINLYPVVGDAPLTTAGDLRAAVASDPLSYVGERITDPGPYDTIDSLAPGESADYRITLPSNRIEVTEPGVYWFGVHANGENEDGREDTADGRARTFLPLVRLRERSLPVSIVVPLRRQLDYTPEGALDDVADWDEDLGEGGRLRSLLDFGAAAGSRPVSWLVDPALADAVTRLAAGNPERSLAPTIDPQQPGGDGEGSDGEGSDGDSPADGGSGAGGDTGDASGSPSASLGTAGAEPTSPGDPTTGAGDGSSGEGEGEDVDPLDPVTAAAAETGQTWLDDLGDALGANSQVLALPYGDVDVAGAQAHDPDLYDRARRRGGSTLAPFGVETTPAIGSPVGFLPGAAVAGAVDGETVLLTDRAVPRDRAAELRDDAGTLPAVASVDGRRVVLTSSGAVAGGPGPGEQRTATAMRQRILAEAAVRVLAKGRHHPLVTVLPFDWLPEDGEEFFSGLDQGWVDLATVEDATADETARDASVAGDDLTYPEHQREITLPASGFQAADDLITAGESLQDLLTLNDQVGTAVLDQALASVSYTARTAPLDALASAGAAEASIDALRGQVDVMAPRAVTLSSESGRFGATIVNGLDQPVTIRLRYESDRPMTIEGPPGSIEVPADSATTVLLNASTSELGVHDLRLVLTDEEGRVLGSSDDLAVRSAQVSQVIWLIMGTGLVLLFGTIGLRLVRRLRDARRGGPSDQPSDRPSDAGSADDLPGTTPATTPGSAGDPAPAPRGTPA</sequence>
<feature type="region of interest" description="Disordered" evidence="1">
    <location>
        <begin position="41"/>
        <end position="70"/>
    </location>
</feature>
<feature type="compositionally biased region" description="Basic and acidic residues" evidence="1">
    <location>
        <begin position="798"/>
        <end position="811"/>
    </location>
</feature>
<reference evidence="4 5" key="1">
    <citation type="submission" date="2024-02" db="EMBL/GenBank/DDBJ databases">
        <title>Full genome sequence of Nocardioides kribbensis.</title>
        <authorList>
            <person name="Poletto B.L."/>
            <person name="Silva G."/>
            <person name="Galante D."/>
            <person name="Campos K.R."/>
            <person name="Santos M.B.N."/>
            <person name="Sacchi C.T."/>
        </authorList>
    </citation>
    <scope>NUCLEOTIDE SEQUENCE [LARGE SCALE GENOMIC DNA]</scope>
    <source>
        <strain evidence="4 5">O4R</strain>
    </source>
</reference>